<dbReference type="RefSeq" id="WP_135585843.1">
    <property type="nucleotide sequence ID" value="NZ_RQEP01000005.1"/>
</dbReference>
<dbReference type="AlphaFoldDB" id="A0A4R9G7V9"/>
<proteinExistence type="predicted"/>
<dbReference type="EMBL" id="RQEP01000005">
    <property type="protein sequence ID" value="TGK07718.1"/>
    <property type="molecule type" value="Genomic_DNA"/>
</dbReference>
<comment type="caution">
    <text evidence="2">The sequence shown here is derived from an EMBL/GenBank/DDBJ whole genome shotgun (WGS) entry which is preliminary data.</text>
</comment>
<dbReference type="Proteomes" id="UP000297453">
    <property type="component" value="Unassembled WGS sequence"/>
</dbReference>
<evidence type="ECO:0000256" key="1">
    <source>
        <dbReference type="SAM" id="Phobius"/>
    </source>
</evidence>
<protein>
    <submittedName>
        <fullName evidence="2">Uncharacterized protein</fullName>
    </submittedName>
</protein>
<name>A0A4R9G7V9_9LEPT</name>
<keyword evidence="1" id="KW-0812">Transmembrane</keyword>
<sequence>MKRIEIKSLAPWTYGASIVFTAILFFFLGRLSLDKIESSLADPFSSSEVFESPALFLRPHLLLKNVRFHWQKGIYVDAEKLALEAISKSGNILAFDRPESFSLKILSGEIRIPYGSLEKLINGRLLAFADSPLRKIHISPIFHKGTWKLKMSGEVKLVVWVAFEGIANMKIDSESGRILLENESLQALLNPYTKELLNTVGVSFEDLIRFPKGKGLVISGNRIFFEPFSVFPDPAVEGRIAEIKLNEETLQIGFVQEQELPLPKTNSKNYIYVLGGKLLFGGIQVHQGRILLQDKNESSPFEFSFAQYRKTLSLSEVKMEEDGSVLISMPDSSPLD</sequence>
<reference evidence="2" key="1">
    <citation type="journal article" date="2019" name="PLoS Negl. Trop. Dis.">
        <title>Revisiting the worldwide diversity of Leptospira species in the environment.</title>
        <authorList>
            <person name="Vincent A.T."/>
            <person name="Schiettekatte O."/>
            <person name="Bourhy P."/>
            <person name="Veyrier F.J."/>
            <person name="Picardeau M."/>
        </authorList>
    </citation>
    <scope>NUCLEOTIDE SEQUENCE [LARGE SCALE GENOMIC DNA]</scope>
    <source>
        <strain evidence="2">SSS9</strain>
    </source>
</reference>
<keyword evidence="3" id="KW-1185">Reference proteome</keyword>
<accession>A0A4R9G7V9</accession>
<organism evidence="2 3">
    <name type="scientific">Leptospira semungkisensis</name>
    <dbReference type="NCBI Taxonomy" id="2484985"/>
    <lineage>
        <taxon>Bacteria</taxon>
        <taxon>Pseudomonadati</taxon>
        <taxon>Spirochaetota</taxon>
        <taxon>Spirochaetia</taxon>
        <taxon>Leptospirales</taxon>
        <taxon>Leptospiraceae</taxon>
        <taxon>Leptospira</taxon>
    </lineage>
</organism>
<evidence type="ECO:0000313" key="2">
    <source>
        <dbReference type="EMBL" id="TGK07718.1"/>
    </source>
</evidence>
<gene>
    <name evidence="2" type="ORF">EHO59_06345</name>
</gene>
<dbReference type="OrthoDB" id="318768at2"/>
<keyword evidence="1" id="KW-1133">Transmembrane helix</keyword>
<keyword evidence="1" id="KW-0472">Membrane</keyword>
<feature type="transmembrane region" description="Helical" evidence="1">
    <location>
        <begin position="12"/>
        <end position="33"/>
    </location>
</feature>
<evidence type="ECO:0000313" key="3">
    <source>
        <dbReference type="Proteomes" id="UP000297453"/>
    </source>
</evidence>